<dbReference type="Pfam" id="PF02992">
    <property type="entry name" value="Transposase_21"/>
    <property type="match status" value="1"/>
</dbReference>
<dbReference type="Proteomes" id="UP000235392">
    <property type="component" value="Unassembled WGS sequence"/>
</dbReference>
<accession>A0A2N5VKZ6</accession>
<comment type="caution">
    <text evidence="1">The sequence shown here is derived from an EMBL/GenBank/DDBJ whole genome shotgun (WGS) entry which is preliminary data.</text>
</comment>
<proteinExistence type="predicted"/>
<sequence length="964" mass="110430">MSLRMCTCNSCKARFNGKGPLVTQQTITRHLLKQQQLMVVPSTRKLLEHFQDTKTPVMNEEAELTETRPSGSSHANEWLHLSLVLAAHLHVVCGLSRADSNTALATLKSILQSFNNKQTTNALATFPVDVRTAIDWLKIEPSIHRTLCCPGCFKIFDPSWKSRLCNHRETPRSRECNAELFDHQNKPLRQYSTQSFQEWIIKFVQRDGIEDLLQHSINPSNSSNDPSFRGSIWSSFKDSDGQPFHQRFGNLSFGIYVDWFNPQGNKTSGKHKSIGVIILFCLSIPASHRHKLQNLFFAGITPGPSEPTVLQMNNVLFPLVDELKKLWLPGLRIPTRTYPDGLLVKVALIAAVCDLPAIRKLIGYASHSAEMFCSFCYLPQSRNQDLNYATWRLRTLEGHKSESEAWKSATTHAQREDTFKACGVRWSVLNELSYWDPTSFTVVEPMHLLSGILSWHAMRVWCLKEIALELKDKRPIDYGQPLTEDYFNEDDYEQLREDERYSPPDSISGINLRSLQDALMEIDEDIQANADRPEENCFFLAKDLSKIRWVIKHTEIPPWLNRPSPIFGDASAGKVRSADWISFFTIFMPFAIVELDRTNQHELVNSWYHLAMLTEIAMDYTNDQNKTQRYLFHLTSYRSNIAESHPHLDPTPNHHMAYHVPKQSHNFGPCNFLASWHFEQINGILQQCPTNSKIAELDFTLLKHGGRASNLGVLLDSTQLPPLLAELAPRLNQKKKLRSLVGEFIEEHQDQPNIDEVFLSKYKNNFKIPAYLYARLLDLLKINKDHASQTNYVSKYERRGKPSQHDVLVPTIAQSSHQFKHVGLTYTDSVDKGSSSIEYYASSDATKPCFGKVHKIFQVLLRGSGQQGKYQLLTFFCVQRLENLSPQDQHKNPYQALCPDLNVHLFYAPPQLPEQDGLRYCDLITPKNIIYHIATFRHDSNKFNTEHNLMAVKSLSRGRHGKFV</sequence>
<dbReference type="EMBL" id="PGCI01000009">
    <property type="protein sequence ID" value="PLW50652.1"/>
    <property type="molecule type" value="Genomic_DNA"/>
</dbReference>
<evidence type="ECO:0000313" key="1">
    <source>
        <dbReference type="EMBL" id="PLW50652.1"/>
    </source>
</evidence>
<dbReference type="InterPro" id="IPR004242">
    <property type="entry name" value="Transposase_21"/>
</dbReference>
<evidence type="ECO:0000313" key="2">
    <source>
        <dbReference type="Proteomes" id="UP000235392"/>
    </source>
</evidence>
<dbReference type="PANTHER" id="PTHR46579:SF1">
    <property type="entry name" value="F5_8 TYPE C DOMAIN-CONTAINING PROTEIN"/>
    <property type="match status" value="1"/>
</dbReference>
<organism evidence="1 2">
    <name type="scientific">Puccinia coronata f. sp. avenae</name>
    <dbReference type="NCBI Taxonomy" id="200324"/>
    <lineage>
        <taxon>Eukaryota</taxon>
        <taxon>Fungi</taxon>
        <taxon>Dikarya</taxon>
        <taxon>Basidiomycota</taxon>
        <taxon>Pucciniomycotina</taxon>
        <taxon>Pucciniomycetes</taxon>
        <taxon>Pucciniales</taxon>
        <taxon>Pucciniaceae</taxon>
        <taxon>Puccinia</taxon>
    </lineage>
</organism>
<gene>
    <name evidence="1" type="ORF">PCASD_00753</name>
</gene>
<protein>
    <submittedName>
        <fullName evidence="1">Uncharacterized protein</fullName>
    </submittedName>
</protein>
<reference evidence="1 2" key="1">
    <citation type="submission" date="2017-11" db="EMBL/GenBank/DDBJ databases">
        <title>De novo assembly and phasing of dikaryotic genomes from two isolates of Puccinia coronata f. sp. avenae, the causal agent of oat crown rust.</title>
        <authorList>
            <person name="Miller M.E."/>
            <person name="Zhang Y."/>
            <person name="Omidvar V."/>
            <person name="Sperschneider J."/>
            <person name="Schwessinger B."/>
            <person name="Raley C."/>
            <person name="Palmer J.M."/>
            <person name="Garnica D."/>
            <person name="Upadhyaya N."/>
            <person name="Rathjen J."/>
            <person name="Taylor J.M."/>
            <person name="Park R.F."/>
            <person name="Dodds P.N."/>
            <person name="Hirsch C.D."/>
            <person name="Kianian S.F."/>
            <person name="Figueroa M."/>
        </authorList>
    </citation>
    <scope>NUCLEOTIDE SEQUENCE [LARGE SCALE GENOMIC DNA]</scope>
    <source>
        <strain evidence="1">12SD80</strain>
    </source>
</reference>
<dbReference type="PANTHER" id="PTHR46579">
    <property type="entry name" value="F5/8 TYPE C DOMAIN-CONTAINING PROTEIN-RELATED"/>
    <property type="match status" value="1"/>
</dbReference>
<dbReference type="AlphaFoldDB" id="A0A2N5VKZ6"/>
<name>A0A2N5VKZ6_9BASI</name>